<protein>
    <recommendedName>
        <fullName evidence="1">NTF2 fold immunity protein domain-containing protein</fullName>
    </recommendedName>
</protein>
<dbReference type="InterPro" id="IPR028049">
    <property type="entry name" value="Imm-NTF2"/>
</dbReference>
<name>A0A0G4JYV8_9GAMM</name>
<organism evidence="2 3">
    <name type="scientific">Brenneria goodwinii</name>
    <dbReference type="NCBI Taxonomy" id="1109412"/>
    <lineage>
        <taxon>Bacteria</taxon>
        <taxon>Pseudomonadati</taxon>
        <taxon>Pseudomonadota</taxon>
        <taxon>Gammaproteobacteria</taxon>
        <taxon>Enterobacterales</taxon>
        <taxon>Pectobacteriaceae</taxon>
        <taxon>Brenneria</taxon>
    </lineage>
</organism>
<sequence length="167" mass="19813">MNERESPIQPMEPFDAQAFTLQFATLMNEWEAAFCAAWRAHGETYIHGAEEAIMAQYREKHEAIQRRYREQYREIFVRYCTDKVRKYGGPDGPMSAGMPTQYDGLNAETPCLCVQKNKNRIEVTWDIKTAILPRKIMFIILRRQQQWRIDSYKYQFTNETTWNNGIL</sequence>
<dbReference type="OrthoDB" id="2592725at2"/>
<evidence type="ECO:0000313" key="3">
    <source>
        <dbReference type="Proteomes" id="UP000044377"/>
    </source>
</evidence>
<dbReference type="EMBL" id="CGIG01000001">
    <property type="protein sequence ID" value="CPR19052.1"/>
    <property type="molecule type" value="Genomic_DNA"/>
</dbReference>
<dbReference type="STRING" id="1109412.BN1221_03553c"/>
<dbReference type="Proteomes" id="UP000044377">
    <property type="component" value="Unassembled WGS sequence"/>
</dbReference>
<dbReference type="RefSeq" id="WP_048638397.1">
    <property type="nucleotide sequence ID" value="NZ_CGIG01000001.1"/>
</dbReference>
<feature type="domain" description="NTF2 fold immunity protein" evidence="1">
    <location>
        <begin position="50"/>
        <end position="162"/>
    </location>
</feature>
<reference evidence="3" key="1">
    <citation type="submission" date="2015-01" db="EMBL/GenBank/DDBJ databases">
        <authorList>
            <person name="Paterson Steve"/>
        </authorList>
    </citation>
    <scope>NUCLEOTIDE SEQUENCE [LARGE SCALE GENOMIC DNA]</scope>
    <source>
        <strain evidence="3">OBR1</strain>
    </source>
</reference>
<gene>
    <name evidence="2" type="ORF">BN1221_03553c</name>
</gene>
<evidence type="ECO:0000313" key="2">
    <source>
        <dbReference type="EMBL" id="CPR19052.1"/>
    </source>
</evidence>
<accession>A0A0G4JYV8</accession>
<evidence type="ECO:0000259" key="1">
    <source>
        <dbReference type="Pfam" id="PF15655"/>
    </source>
</evidence>
<proteinExistence type="predicted"/>
<dbReference type="AlphaFoldDB" id="A0A0G4JYV8"/>
<dbReference type="Pfam" id="PF15655">
    <property type="entry name" value="Imm-NTF2"/>
    <property type="match status" value="1"/>
</dbReference>
<keyword evidence="3" id="KW-1185">Reference proteome</keyword>